<dbReference type="InterPro" id="IPR050592">
    <property type="entry name" value="GDSL_lipolytic_enzyme"/>
</dbReference>
<dbReference type="GO" id="GO:0006629">
    <property type="term" value="P:lipid metabolic process"/>
    <property type="evidence" value="ECO:0007669"/>
    <property type="project" value="InterPro"/>
</dbReference>
<dbReference type="AlphaFoldDB" id="A0A978VCG1"/>
<dbReference type="PANTHER" id="PTHR45642">
    <property type="entry name" value="GDSL ESTERASE/LIPASE EXL3"/>
    <property type="match status" value="1"/>
</dbReference>
<evidence type="ECO:0008006" key="4">
    <source>
        <dbReference type="Google" id="ProtNLM"/>
    </source>
</evidence>
<dbReference type="GO" id="GO:0016298">
    <property type="term" value="F:lipase activity"/>
    <property type="evidence" value="ECO:0007669"/>
    <property type="project" value="InterPro"/>
</dbReference>
<dbReference type="EMBL" id="JAEACU010000005">
    <property type="protein sequence ID" value="KAH7528050.1"/>
    <property type="molecule type" value="Genomic_DNA"/>
</dbReference>
<dbReference type="PANTHER" id="PTHR45642:SF135">
    <property type="entry name" value="GDSL ESTERASE_LIPASE EXL2"/>
    <property type="match status" value="1"/>
</dbReference>
<dbReference type="FunFam" id="3.40.50.1110:FF:000003">
    <property type="entry name" value="GDSL esterase/lipase APG"/>
    <property type="match status" value="2"/>
</dbReference>
<dbReference type="InterPro" id="IPR035669">
    <property type="entry name" value="SGNH_plant_lipase-like"/>
</dbReference>
<evidence type="ECO:0000256" key="1">
    <source>
        <dbReference type="ARBA" id="ARBA00008668"/>
    </source>
</evidence>
<dbReference type="PROSITE" id="PS01098">
    <property type="entry name" value="LIPASE_GDSL_SER"/>
    <property type="match status" value="1"/>
</dbReference>
<dbReference type="GO" id="GO:0005576">
    <property type="term" value="C:extracellular region"/>
    <property type="evidence" value="ECO:0007669"/>
    <property type="project" value="TreeGrafter"/>
</dbReference>
<organism evidence="2 3">
    <name type="scientific">Ziziphus jujuba var. spinosa</name>
    <dbReference type="NCBI Taxonomy" id="714518"/>
    <lineage>
        <taxon>Eukaryota</taxon>
        <taxon>Viridiplantae</taxon>
        <taxon>Streptophyta</taxon>
        <taxon>Embryophyta</taxon>
        <taxon>Tracheophyta</taxon>
        <taxon>Spermatophyta</taxon>
        <taxon>Magnoliopsida</taxon>
        <taxon>eudicotyledons</taxon>
        <taxon>Gunneridae</taxon>
        <taxon>Pentapetalae</taxon>
        <taxon>rosids</taxon>
        <taxon>fabids</taxon>
        <taxon>Rosales</taxon>
        <taxon>Rhamnaceae</taxon>
        <taxon>Paliureae</taxon>
        <taxon>Ziziphus</taxon>
    </lineage>
</organism>
<evidence type="ECO:0000313" key="2">
    <source>
        <dbReference type="EMBL" id="KAH7528050.1"/>
    </source>
</evidence>
<dbReference type="CDD" id="cd01837">
    <property type="entry name" value="SGNH_plant_lipase_like"/>
    <property type="match status" value="2"/>
</dbReference>
<dbReference type="InterPro" id="IPR008265">
    <property type="entry name" value="Lipase_GDSL_AS"/>
</dbReference>
<sequence>MHFMEKKHLYSWTSKITLLLFVLSVYYMVSSRAEGGGISIAANKSFPAVIMFGDSIADTGNNNYNPNSLARCNFPPYGKDFKGGIPTGRFSNGKVPSDLIAEELGIKELIPPYLDPSLQPNDLLTGVSFAVGGVGYDPLTAKLVDVTTLSGQLEQFKEYIGKLNAIVGVERSKSIVAKSLIIVVASSNDIANTFSATGVRKWNYDIPSYTDLMLNYASQFFKSLYGLGVRRFGVFSAPPVGCVPSQRTLLGGFRRDCAEDSNQAALLFNSKLSAHLDYLNKNLPNANFLYIDVYNPLLDIINNPNKYGFENAIKGCCGTGDLEVAILLVISYTATRAAENERIMPAVFSFGDSILDTAEALGFKEVVPAYLDPNLKNDDLPTEGVLSISDQFNLFREYMEILKAVVGEERAKNIVKELEYDFPSHVAALVSWASTFLKLRLSNQKVEELGIKELLPAYLDPNLKLNNFPTGVNFASSASGFDPLTSKLLLELFKEYIGKLKMYVGENRTTTILSNSLFLVSTGTDDIANTYFHTPMRIWKYNTYAYTDLLVSYASAFLQELFAVGARRIGIISAPPIGCLPSQRTLGGGIERKCVEKYNQVAKLFNRKLMAELERLDNNNVVQARVAYMDAYNPLMDIFENHEKYGFEVANRGCCGTGLFESAFLCNRWSPFTCKNVSRYVFWDSYHPTETTYKIIVPPLIHKCINSLFGSHSSY</sequence>
<dbReference type="Pfam" id="PF00657">
    <property type="entry name" value="Lipase_GDSL"/>
    <property type="match status" value="2"/>
</dbReference>
<proteinExistence type="inferred from homology"/>
<accession>A0A978VCG1</accession>
<comment type="caution">
    <text evidence="2">The sequence shown here is derived from an EMBL/GenBank/DDBJ whole genome shotgun (WGS) entry which is preliminary data.</text>
</comment>
<dbReference type="Gene3D" id="3.40.50.1110">
    <property type="entry name" value="SGNH hydrolase"/>
    <property type="match status" value="2"/>
</dbReference>
<name>A0A978VCG1_ZIZJJ</name>
<protein>
    <recommendedName>
        <fullName evidence="4">GDSL esterase/lipase EXL3-like</fullName>
    </recommendedName>
</protein>
<dbReference type="InterPro" id="IPR001087">
    <property type="entry name" value="GDSL"/>
</dbReference>
<evidence type="ECO:0000313" key="3">
    <source>
        <dbReference type="Proteomes" id="UP000813462"/>
    </source>
</evidence>
<comment type="similarity">
    <text evidence="1">Belongs to the 'GDSL' lipolytic enzyme family.</text>
</comment>
<dbReference type="InterPro" id="IPR036514">
    <property type="entry name" value="SGNH_hydro_sf"/>
</dbReference>
<dbReference type="Proteomes" id="UP000813462">
    <property type="component" value="Unassembled WGS sequence"/>
</dbReference>
<dbReference type="SUPFAM" id="SSF52266">
    <property type="entry name" value="SGNH hydrolase"/>
    <property type="match status" value="1"/>
</dbReference>
<reference evidence="2" key="1">
    <citation type="journal article" date="2021" name="Front. Plant Sci.">
        <title>Chromosome-Scale Genome Assembly for Chinese Sour Jujube and Insights Into Its Genome Evolution and Domestication Signature.</title>
        <authorList>
            <person name="Shen L.-Y."/>
            <person name="Luo H."/>
            <person name="Wang X.-L."/>
            <person name="Wang X.-M."/>
            <person name="Qiu X.-J."/>
            <person name="Liu H."/>
            <person name="Zhou S.-S."/>
            <person name="Jia K.-H."/>
            <person name="Nie S."/>
            <person name="Bao Y.-T."/>
            <person name="Zhang R.-G."/>
            <person name="Yun Q.-Z."/>
            <person name="Chai Y.-H."/>
            <person name="Lu J.-Y."/>
            <person name="Li Y."/>
            <person name="Zhao S.-W."/>
            <person name="Mao J.-F."/>
            <person name="Jia S.-G."/>
            <person name="Mao Y.-M."/>
        </authorList>
    </citation>
    <scope>NUCLEOTIDE SEQUENCE</scope>
    <source>
        <strain evidence="2">AT0</strain>
        <tissue evidence="2">Leaf</tissue>
    </source>
</reference>
<gene>
    <name evidence="2" type="ORF">FEM48_Zijuj05G0030600</name>
</gene>